<organism evidence="1 2">
    <name type="scientific">Polarella glacialis</name>
    <name type="common">Dinoflagellate</name>
    <dbReference type="NCBI Taxonomy" id="89957"/>
    <lineage>
        <taxon>Eukaryota</taxon>
        <taxon>Sar</taxon>
        <taxon>Alveolata</taxon>
        <taxon>Dinophyceae</taxon>
        <taxon>Suessiales</taxon>
        <taxon>Suessiaceae</taxon>
        <taxon>Polarella</taxon>
    </lineage>
</organism>
<gene>
    <name evidence="1" type="ORF">PGLA1383_LOCUS50357</name>
</gene>
<keyword evidence="2" id="KW-1185">Reference proteome</keyword>
<dbReference type="Proteomes" id="UP000654075">
    <property type="component" value="Unassembled WGS sequence"/>
</dbReference>
<dbReference type="AlphaFoldDB" id="A0A813HAQ6"/>
<protein>
    <recommendedName>
        <fullName evidence="3">Glycosyl transferase family 1 domain-containing protein</fullName>
    </recommendedName>
</protein>
<name>A0A813HAQ6_POLGL</name>
<dbReference type="PANTHER" id="PTHR46656">
    <property type="entry name" value="PUTATIVE-RELATED"/>
    <property type="match status" value="1"/>
</dbReference>
<accession>A0A813HAQ6</accession>
<reference evidence="1" key="1">
    <citation type="submission" date="2021-02" db="EMBL/GenBank/DDBJ databases">
        <authorList>
            <person name="Dougan E. K."/>
            <person name="Rhodes N."/>
            <person name="Thang M."/>
            <person name="Chan C."/>
        </authorList>
    </citation>
    <scope>NUCLEOTIDE SEQUENCE</scope>
</reference>
<proteinExistence type="predicted"/>
<dbReference type="PANTHER" id="PTHR46656:SF3">
    <property type="entry name" value="PUTATIVE-RELATED"/>
    <property type="match status" value="1"/>
</dbReference>
<evidence type="ECO:0000313" key="2">
    <source>
        <dbReference type="Proteomes" id="UP000654075"/>
    </source>
</evidence>
<dbReference type="Pfam" id="PF13692">
    <property type="entry name" value="Glyco_trans_1_4"/>
    <property type="match status" value="1"/>
</dbReference>
<evidence type="ECO:0008006" key="3">
    <source>
        <dbReference type="Google" id="ProtNLM"/>
    </source>
</evidence>
<comment type="caution">
    <text evidence="1">The sequence shown here is derived from an EMBL/GenBank/DDBJ whole genome shotgun (WGS) entry which is preliminary data.</text>
</comment>
<dbReference type="EMBL" id="CAJNNV010031122">
    <property type="protein sequence ID" value="CAE8634738.1"/>
    <property type="molecule type" value="Genomic_DNA"/>
</dbReference>
<sequence length="383" mass="40674">MPHLCRAADAFVLPSRGEGGRARPVLGAMAMGLPVIATRKEVPSPLRLCCVYGLNSSLEAVPLDGDFGDFALPGQKPQPLGSGIIGHRWHAPSVAHLSQLMQHVVSHGDEAQNIGEAARREVLRRYSEKAVARRLAVRAAGIALRQNATTRRLHKEWNSQGWLAEVRAASRSFLGHIEQANLARQLVDIPEQVRAAYADGWDRELYDRWLDLNLLSGQHLAVEAGFPAATIAELSRCVAACECNEIIEPGVGQESENCARSCSDAGFPAPAGGEIGRGAEMGRAVWCAAHHLGGLGSGASILELFAKDGGGTTLLAADGLTRALADRSPGGDRDVALFVTFEANITRAVSARDTLGYTFASKGGVALLDVRRIALQTASLTKA</sequence>
<evidence type="ECO:0000313" key="1">
    <source>
        <dbReference type="EMBL" id="CAE8634738.1"/>
    </source>
</evidence>
<dbReference type="Gene3D" id="3.40.50.2000">
    <property type="entry name" value="Glycogen Phosphorylase B"/>
    <property type="match status" value="1"/>
</dbReference>
<dbReference type="SUPFAM" id="SSF53756">
    <property type="entry name" value="UDP-Glycosyltransferase/glycogen phosphorylase"/>
    <property type="match status" value="1"/>
</dbReference>